<feature type="non-terminal residue" evidence="1">
    <location>
        <position position="1"/>
    </location>
</feature>
<gene>
    <name evidence="1" type="primary">ORF382</name>
</gene>
<dbReference type="EMBL" id="HACG01000159">
    <property type="protein sequence ID" value="CEK47024.1"/>
    <property type="molecule type" value="Transcribed_RNA"/>
</dbReference>
<accession>A0A0B6XT24</accession>
<proteinExistence type="predicted"/>
<dbReference type="AlphaFoldDB" id="A0A0B6XT24"/>
<organism evidence="1">
    <name type="scientific">Arion vulgaris</name>
    <dbReference type="NCBI Taxonomy" id="1028688"/>
    <lineage>
        <taxon>Eukaryota</taxon>
        <taxon>Metazoa</taxon>
        <taxon>Spiralia</taxon>
        <taxon>Lophotrochozoa</taxon>
        <taxon>Mollusca</taxon>
        <taxon>Gastropoda</taxon>
        <taxon>Heterobranchia</taxon>
        <taxon>Euthyneura</taxon>
        <taxon>Panpulmonata</taxon>
        <taxon>Eupulmonata</taxon>
        <taxon>Stylommatophora</taxon>
        <taxon>Helicina</taxon>
        <taxon>Arionoidea</taxon>
        <taxon>Arionidae</taxon>
        <taxon>Arion</taxon>
    </lineage>
</organism>
<protein>
    <submittedName>
        <fullName evidence="1">Uncharacterized protein</fullName>
    </submittedName>
</protein>
<sequence>ASLKAITLLAHDEPRIFWIDMNNTVFEKVKSSIQEILTLNGTGQDLTIDWISHTLYIVESLSSGGSSIMQ</sequence>
<name>A0A0B6XT24_9EUPU</name>
<evidence type="ECO:0000313" key="1">
    <source>
        <dbReference type="EMBL" id="CEK47024.1"/>
    </source>
</evidence>
<feature type="non-terminal residue" evidence="1">
    <location>
        <position position="70"/>
    </location>
</feature>
<reference evidence="1" key="1">
    <citation type="submission" date="2014-12" db="EMBL/GenBank/DDBJ databases">
        <title>Insight into the proteome of Arion vulgaris.</title>
        <authorList>
            <person name="Aradska J."/>
            <person name="Bulat T."/>
            <person name="Smidak R."/>
            <person name="Sarate P."/>
            <person name="Gangsoo J."/>
            <person name="Sialana F."/>
            <person name="Bilban M."/>
            <person name="Lubec G."/>
        </authorList>
    </citation>
    <scope>NUCLEOTIDE SEQUENCE</scope>
    <source>
        <tissue evidence="1">Skin</tissue>
    </source>
</reference>